<dbReference type="InterPro" id="IPR018649">
    <property type="entry name" value="SHOCT"/>
</dbReference>
<keyword evidence="3" id="KW-1185">Reference proteome</keyword>
<organism evidence="2 3">
    <name type="scientific">Paenibacillus solanacearum</name>
    <dbReference type="NCBI Taxonomy" id="2048548"/>
    <lineage>
        <taxon>Bacteria</taxon>
        <taxon>Bacillati</taxon>
        <taxon>Bacillota</taxon>
        <taxon>Bacilli</taxon>
        <taxon>Bacillales</taxon>
        <taxon>Paenibacillaceae</taxon>
        <taxon>Paenibacillus</taxon>
    </lineage>
</organism>
<gene>
    <name evidence="2" type="ORF">PAESOLCIP111_04573</name>
</gene>
<dbReference type="RefSeq" id="WP_218094294.1">
    <property type="nucleotide sequence ID" value="NZ_CAJVAS010000026.1"/>
</dbReference>
<comment type="caution">
    <text evidence="2">The sequence shown here is derived from an EMBL/GenBank/DDBJ whole genome shotgun (WGS) entry which is preliminary data.</text>
</comment>
<reference evidence="2" key="1">
    <citation type="submission" date="2021-06" db="EMBL/GenBank/DDBJ databases">
        <authorList>
            <person name="Criscuolo A."/>
        </authorList>
    </citation>
    <scope>NUCLEOTIDE SEQUENCE</scope>
    <source>
        <strain evidence="2">CIP111600</strain>
    </source>
</reference>
<sequence length="148" mass="16674">MLDKISGFTSTLELYVDYLVIRPDNIQKLVSHTRMIPLDDVISVNIVKPFLKVPYLQVITPDLHVTKNDGLKAADANVVLIQPFNMKKAKKIREYIMSYKIGSIQRSKGISVSLVGSIDDLEKLARLKDSGMITQEEFNAKKKQILGL</sequence>
<dbReference type="Pfam" id="PF09851">
    <property type="entry name" value="SHOCT"/>
    <property type="match status" value="1"/>
</dbReference>
<dbReference type="Proteomes" id="UP000693672">
    <property type="component" value="Unassembled WGS sequence"/>
</dbReference>
<protein>
    <recommendedName>
        <fullName evidence="1">SHOCT domain-containing protein</fullName>
    </recommendedName>
</protein>
<evidence type="ECO:0000313" key="3">
    <source>
        <dbReference type="Proteomes" id="UP000693672"/>
    </source>
</evidence>
<dbReference type="AlphaFoldDB" id="A0A916K660"/>
<dbReference type="EMBL" id="CAJVAS010000026">
    <property type="protein sequence ID" value="CAG7643894.1"/>
    <property type="molecule type" value="Genomic_DNA"/>
</dbReference>
<accession>A0A916K660</accession>
<evidence type="ECO:0000259" key="1">
    <source>
        <dbReference type="Pfam" id="PF09851"/>
    </source>
</evidence>
<proteinExistence type="predicted"/>
<evidence type="ECO:0000313" key="2">
    <source>
        <dbReference type="EMBL" id="CAG7643894.1"/>
    </source>
</evidence>
<feature type="domain" description="SHOCT" evidence="1">
    <location>
        <begin position="120"/>
        <end position="146"/>
    </location>
</feature>
<name>A0A916K660_9BACL</name>